<keyword evidence="2" id="KW-0472">Membrane</keyword>
<keyword evidence="2" id="KW-1133">Transmembrane helix</keyword>
<feature type="transmembrane region" description="Helical" evidence="2">
    <location>
        <begin position="465"/>
        <end position="483"/>
    </location>
</feature>
<feature type="transmembrane region" description="Helical" evidence="2">
    <location>
        <begin position="539"/>
        <end position="556"/>
    </location>
</feature>
<feature type="transmembrane region" description="Helical" evidence="2">
    <location>
        <begin position="435"/>
        <end position="453"/>
    </location>
</feature>
<feature type="transmembrane region" description="Helical" evidence="2">
    <location>
        <begin position="568"/>
        <end position="586"/>
    </location>
</feature>
<dbReference type="PANTHER" id="PTHR47513">
    <property type="entry name" value="ZINC TRANSPORTER"/>
    <property type="match status" value="1"/>
</dbReference>
<keyword evidence="2" id="KW-0812">Transmembrane</keyword>
<gene>
    <name evidence="3" type="ORF">Cni_G26378</name>
</gene>
<reference evidence="3 4" key="1">
    <citation type="submission" date="2023-10" db="EMBL/GenBank/DDBJ databases">
        <title>Chromosome-scale genome assembly provides insights into flower coloration mechanisms of Canna indica.</title>
        <authorList>
            <person name="Li C."/>
        </authorList>
    </citation>
    <scope>NUCLEOTIDE SEQUENCE [LARGE SCALE GENOMIC DNA]</scope>
    <source>
        <tissue evidence="3">Flower</tissue>
    </source>
</reference>
<dbReference type="AlphaFoldDB" id="A0AAQ3KZM1"/>
<organism evidence="3 4">
    <name type="scientific">Canna indica</name>
    <name type="common">Indian-shot</name>
    <dbReference type="NCBI Taxonomy" id="4628"/>
    <lineage>
        <taxon>Eukaryota</taxon>
        <taxon>Viridiplantae</taxon>
        <taxon>Streptophyta</taxon>
        <taxon>Embryophyta</taxon>
        <taxon>Tracheophyta</taxon>
        <taxon>Spermatophyta</taxon>
        <taxon>Magnoliopsida</taxon>
        <taxon>Liliopsida</taxon>
        <taxon>Zingiberales</taxon>
        <taxon>Cannaceae</taxon>
        <taxon>Canna</taxon>
    </lineage>
</organism>
<proteinExistence type="predicted"/>
<feature type="transmembrane region" description="Helical" evidence="2">
    <location>
        <begin position="490"/>
        <end position="507"/>
    </location>
</feature>
<feature type="region of interest" description="Disordered" evidence="1">
    <location>
        <begin position="685"/>
        <end position="709"/>
    </location>
</feature>
<evidence type="ECO:0008006" key="5">
    <source>
        <dbReference type="Google" id="ProtNLM"/>
    </source>
</evidence>
<evidence type="ECO:0000256" key="1">
    <source>
        <dbReference type="SAM" id="MobiDB-lite"/>
    </source>
</evidence>
<feature type="compositionally biased region" description="Polar residues" evidence="1">
    <location>
        <begin position="698"/>
        <end position="709"/>
    </location>
</feature>
<feature type="transmembrane region" description="Helical" evidence="2">
    <location>
        <begin position="660"/>
        <end position="678"/>
    </location>
</feature>
<keyword evidence="4" id="KW-1185">Reference proteome</keyword>
<sequence>MVAPKAVGFNHRLRGFLGERVLSSLAVLLSPVPLTHNSRVFDTCSPHLASPSLFSNIACSAVTYSETEEIEPAHVGSKSCSLYSMFTKPKPRPVSAVGVPPKYGGDSKEKIKSAPLTSSAGYRPMEEKEFPKELPPEAVVLVSRLQEEGYLKEANFSRSALNPVEIPANLYSRHFLKSAAERFGHDHQEIAKWLSGSHLKKVALFGCPSVERKTVFAAKKLRSFFSIQEDIVCRNCKMRSSCKFMYHKVSKEEKVILSDSMRILALLAFDAVPRQLFIPGDLKSSVCTLLKEWALADVTYSAGSIQVWTLDPVYCKAVPHALSGRVRKPETRSEDGIAGPPPPPWSNRSSRYLTMMSPKPSISEAQAASSLRHTPLQIIHVVGNFMRIWSVYSLYHYLAHQGDSVVAFIFSCLVPASIVFLALQKPWKGRALPNSQVIPTVINGGIMALYFILWGKGLTSCGPLIALLAEYAGAVLGVLSAALYGRKVNIWKKVGGLVAMLASYYLLSKGWATRTNSPFYNLGKEPLIQAKQTFEFKEMIVPISAGILSALRRVIARRVSLKNQLKRRLHAISVASATCFLFPLAMWDTILGSTSDSIVNFQFPSWAYLSTIFFGIIFIFYADNIAEERLHLVFSSPKHLMMSGACIILMEILYQMDFSLIGFAICSSILGFGIFEATSLGRSRKGPLEPQDAPEGTFQDQLQMSPLPS</sequence>
<name>A0AAQ3KZM1_9LILI</name>
<dbReference type="EMBL" id="CP136897">
    <property type="protein sequence ID" value="WOL17585.1"/>
    <property type="molecule type" value="Genomic_DNA"/>
</dbReference>
<feature type="transmembrane region" description="Helical" evidence="2">
    <location>
        <begin position="404"/>
        <end position="423"/>
    </location>
</feature>
<accession>A0AAQ3KZM1</accession>
<protein>
    <recommendedName>
        <fullName evidence="5">Zinc transporter 5</fullName>
    </recommendedName>
</protein>
<dbReference type="PANTHER" id="PTHR47513:SF1">
    <property type="entry name" value="OS07G0283200 PROTEIN"/>
    <property type="match status" value="1"/>
</dbReference>
<feature type="transmembrane region" description="Helical" evidence="2">
    <location>
        <begin position="638"/>
        <end position="654"/>
    </location>
</feature>
<dbReference type="Proteomes" id="UP001327560">
    <property type="component" value="Chromosome 8"/>
</dbReference>
<evidence type="ECO:0000313" key="3">
    <source>
        <dbReference type="EMBL" id="WOL17585.1"/>
    </source>
</evidence>
<feature type="transmembrane region" description="Helical" evidence="2">
    <location>
        <begin position="606"/>
        <end position="626"/>
    </location>
</feature>
<evidence type="ECO:0000313" key="4">
    <source>
        <dbReference type="Proteomes" id="UP001327560"/>
    </source>
</evidence>
<evidence type="ECO:0000256" key="2">
    <source>
        <dbReference type="SAM" id="Phobius"/>
    </source>
</evidence>